<organism evidence="8 9">
    <name type="scientific">Cenarchaeum symbiosum (strain A)</name>
    <dbReference type="NCBI Taxonomy" id="414004"/>
    <lineage>
        <taxon>Archaea</taxon>
        <taxon>Nitrososphaerota</taxon>
        <taxon>Candidatus Cenarchaeales</taxon>
        <taxon>Candidatus Cenarchaeaceae</taxon>
        <taxon>Candidatus Cenarchaeum</taxon>
    </lineage>
</organism>
<dbReference type="AlphaFoldDB" id="A0RUF9"/>
<accession>A0RUF9</accession>
<reference evidence="8 9" key="1">
    <citation type="journal article" date="2006" name="Proc. Natl. Acad. Sci. U.S.A.">
        <title>Genomic analysis of the uncultivated marine crenarchaeote Cenarchaeum symbiosum.</title>
        <authorList>
            <person name="Hallam S.J."/>
            <person name="Konstantinidis K.T."/>
            <person name="Putnam N."/>
            <person name="Schleper C."/>
            <person name="Watanabe Y."/>
            <person name="Sugahara J."/>
            <person name="Preston C."/>
            <person name="de la Torre J."/>
            <person name="Richardson P.M."/>
            <person name="DeLong E.F."/>
        </authorList>
    </citation>
    <scope>NUCLEOTIDE SEQUENCE [LARGE SCALE GENOMIC DNA]</scope>
    <source>
        <strain evidence="9">A</strain>
    </source>
</reference>
<feature type="domain" description="Methylated-DNA-[protein]-cysteine S-methyltransferase DNA binding" evidence="7">
    <location>
        <begin position="4"/>
        <end position="87"/>
    </location>
</feature>
<dbReference type="EnsemblBacteria" id="ABK76976">
    <property type="protein sequence ID" value="ABK76976"/>
    <property type="gene ID" value="CENSYa_0340"/>
</dbReference>
<dbReference type="GO" id="GO:0032259">
    <property type="term" value="P:methylation"/>
    <property type="evidence" value="ECO:0007669"/>
    <property type="project" value="UniProtKB-KW"/>
</dbReference>
<dbReference type="STRING" id="414004.CENSYa_0340"/>
<dbReference type="Pfam" id="PF01035">
    <property type="entry name" value="DNA_binding_1"/>
    <property type="match status" value="1"/>
</dbReference>
<dbReference type="PANTHER" id="PTHR10815:SF13">
    <property type="entry name" value="METHYLATED-DNA--PROTEIN-CYSTEINE METHYLTRANSFERASE"/>
    <property type="match status" value="1"/>
</dbReference>
<dbReference type="PROSITE" id="PS00374">
    <property type="entry name" value="MGMT"/>
    <property type="match status" value="1"/>
</dbReference>
<keyword evidence="3 8" id="KW-0808">Transferase</keyword>
<evidence type="ECO:0000256" key="4">
    <source>
        <dbReference type="ARBA" id="ARBA00022763"/>
    </source>
</evidence>
<evidence type="ECO:0000256" key="5">
    <source>
        <dbReference type="ARBA" id="ARBA00023204"/>
    </source>
</evidence>
<evidence type="ECO:0000313" key="8">
    <source>
        <dbReference type="EMBL" id="ABK76976.1"/>
    </source>
</evidence>
<keyword evidence="2 8" id="KW-0489">Methyltransferase</keyword>
<dbReference type="KEGG" id="csy:CENSYa_0340"/>
<dbReference type="GO" id="GO:0006281">
    <property type="term" value="P:DNA repair"/>
    <property type="evidence" value="ECO:0007669"/>
    <property type="project" value="UniProtKB-KW"/>
</dbReference>
<evidence type="ECO:0000256" key="1">
    <source>
        <dbReference type="ARBA" id="ARBA00001286"/>
    </source>
</evidence>
<evidence type="ECO:0000256" key="6">
    <source>
        <dbReference type="ARBA" id="ARBA00049348"/>
    </source>
</evidence>
<comment type="catalytic activity">
    <reaction evidence="1">
        <text>a 4-O-methyl-thymidine in DNA + L-cysteinyl-[protein] = a thymidine in DNA + S-methyl-L-cysteinyl-[protein]</text>
        <dbReference type="Rhea" id="RHEA:53428"/>
        <dbReference type="Rhea" id="RHEA-COMP:10131"/>
        <dbReference type="Rhea" id="RHEA-COMP:10132"/>
        <dbReference type="Rhea" id="RHEA-COMP:13555"/>
        <dbReference type="Rhea" id="RHEA-COMP:13556"/>
        <dbReference type="ChEBI" id="CHEBI:29950"/>
        <dbReference type="ChEBI" id="CHEBI:82612"/>
        <dbReference type="ChEBI" id="CHEBI:137386"/>
        <dbReference type="ChEBI" id="CHEBI:137387"/>
        <dbReference type="EC" id="2.1.1.63"/>
    </reaction>
</comment>
<dbReference type="Gene3D" id="1.10.10.10">
    <property type="entry name" value="Winged helix-like DNA-binding domain superfamily/Winged helix DNA-binding domain"/>
    <property type="match status" value="1"/>
</dbReference>
<dbReference type="NCBIfam" id="TIGR00589">
    <property type="entry name" value="ogt"/>
    <property type="match status" value="1"/>
</dbReference>
<name>A0RUF9_CENSY</name>
<dbReference type="EC" id="2.1.1.63" evidence="8"/>
<evidence type="ECO:0000313" key="9">
    <source>
        <dbReference type="Proteomes" id="UP000000758"/>
    </source>
</evidence>
<dbReference type="SUPFAM" id="SSF46767">
    <property type="entry name" value="Methylated DNA-protein cysteine methyltransferase, C-terminal domain"/>
    <property type="match status" value="1"/>
</dbReference>
<sequence>MKLDERVYKELCRVPRGKVTTYGALARAVGLPNGQRIIGRIMKNNPYPGIVPCHRVVRSDGKVGGYSPGGMSGGEMIKSAMLEKEGIGISGGKIRDLDGSLFEF</sequence>
<dbReference type="InterPro" id="IPR014048">
    <property type="entry name" value="MethylDNA_cys_MeTrfase_DNA-bd"/>
</dbReference>
<dbReference type="InterPro" id="IPR036217">
    <property type="entry name" value="MethylDNA_cys_MeTrfase_DNAb"/>
</dbReference>
<dbReference type="EMBL" id="DP000238">
    <property type="protein sequence ID" value="ABK76976.1"/>
    <property type="molecule type" value="Genomic_DNA"/>
</dbReference>
<dbReference type="CDD" id="cd06445">
    <property type="entry name" value="ATase"/>
    <property type="match status" value="1"/>
</dbReference>
<dbReference type="HOGENOM" id="CLU_000445_52_5_2"/>
<evidence type="ECO:0000256" key="3">
    <source>
        <dbReference type="ARBA" id="ARBA00022679"/>
    </source>
</evidence>
<keyword evidence="5" id="KW-0234">DNA repair</keyword>
<protein>
    <submittedName>
        <fullName evidence="8">Methylated DNA-protein cysteine methyltransferase</fullName>
        <ecNumber evidence="8">2.1.1.63</ecNumber>
    </submittedName>
</protein>
<proteinExistence type="predicted"/>
<evidence type="ECO:0000259" key="7">
    <source>
        <dbReference type="Pfam" id="PF01035"/>
    </source>
</evidence>
<dbReference type="InterPro" id="IPR001497">
    <property type="entry name" value="MethylDNA_cys_MeTrfase_AS"/>
</dbReference>
<evidence type="ECO:0000256" key="2">
    <source>
        <dbReference type="ARBA" id="ARBA00022603"/>
    </source>
</evidence>
<gene>
    <name evidence="8" type="ordered locus">CENSYa_0340</name>
</gene>
<dbReference type="GO" id="GO:0003908">
    <property type="term" value="F:methylated-DNA-[protein]-cysteine S-methyltransferase activity"/>
    <property type="evidence" value="ECO:0007669"/>
    <property type="project" value="UniProtKB-EC"/>
</dbReference>
<dbReference type="InterPro" id="IPR036388">
    <property type="entry name" value="WH-like_DNA-bd_sf"/>
</dbReference>
<comment type="catalytic activity">
    <reaction evidence="6">
        <text>a 6-O-methyl-2'-deoxyguanosine in DNA + L-cysteinyl-[protein] = S-methyl-L-cysteinyl-[protein] + a 2'-deoxyguanosine in DNA</text>
        <dbReference type="Rhea" id="RHEA:24000"/>
        <dbReference type="Rhea" id="RHEA-COMP:10131"/>
        <dbReference type="Rhea" id="RHEA-COMP:10132"/>
        <dbReference type="Rhea" id="RHEA-COMP:11367"/>
        <dbReference type="Rhea" id="RHEA-COMP:11368"/>
        <dbReference type="ChEBI" id="CHEBI:29950"/>
        <dbReference type="ChEBI" id="CHEBI:82612"/>
        <dbReference type="ChEBI" id="CHEBI:85445"/>
        <dbReference type="ChEBI" id="CHEBI:85448"/>
        <dbReference type="EC" id="2.1.1.63"/>
    </reaction>
</comment>
<dbReference type="Proteomes" id="UP000000758">
    <property type="component" value="Chromosome"/>
</dbReference>
<keyword evidence="9" id="KW-1185">Reference proteome</keyword>
<keyword evidence="4" id="KW-0227">DNA damage</keyword>
<dbReference type="PANTHER" id="PTHR10815">
    <property type="entry name" value="METHYLATED-DNA--PROTEIN-CYSTEINE METHYLTRANSFERASE"/>
    <property type="match status" value="1"/>
</dbReference>